<protein>
    <submittedName>
        <fullName evidence="1">Uncharacterized protein</fullName>
    </submittedName>
</protein>
<keyword evidence="2" id="KW-1185">Reference proteome</keyword>
<gene>
    <name evidence="1" type="ORF">RFI_25678</name>
</gene>
<organism evidence="1 2">
    <name type="scientific">Reticulomyxa filosa</name>
    <dbReference type="NCBI Taxonomy" id="46433"/>
    <lineage>
        <taxon>Eukaryota</taxon>
        <taxon>Sar</taxon>
        <taxon>Rhizaria</taxon>
        <taxon>Retaria</taxon>
        <taxon>Foraminifera</taxon>
        <taxon>Monothalamids</taxon>
        <taxon>Reticulomyxidae</taxon>
        <taxon>Reticulomyxa</taxon>
    </lineage>
</organism>
<dbReference type="AlphaFoldDB" id="X6ME38"/>
<name>X6ME38_RETFI</name>
<sequence length="111" mass="12695">MIHPILFPNPIFSYVLSIDIVRCCVVYHGMVTILFSEHRLHTNVLCRFCNISILTKTAAFLYLFSPSSSFAAPSSSIFVDFAYSICCKNKNNKQQSNSNYLERKTQIVNDF</sequence>
<accession>X6ME38</accession>
<dbReference type="EMBL" id="ASPP01022142">
    <property type="protein sequence ID" value="ETO11697.1"/>
    <property type="molecule type" value="Genomic_DNA"/>
</dbReference>
<evidence type="ECO:0000313" key="2">
    <source>
        <dbReference type="Proteomes" id="UP000023152"/>
    </source>
</evidence>
<dbReference type="Proteomes" id="UP000023152">
    <property type="component" value="Unassembled WGS sequence"/>
</dbReference>
<reference evidence="1 2" key="1">
    <citation type="journal article" date="2013" name="Curr. Biol.">
        <title>The Genome of the Foraminiferan Reticulomyxa filosa.</title>
        <authorList>
            <person name="Glockner G."/>
            <person name="Hulsmann N."/>
            <person name="Schleicher M."/>
            <person name="Noegel A.A."/>
            <person name="Eichinger L."/>
            <person name="Gallinger C."/>
            <person name="Pawlowski J."/>
            <person name="Sierra R."/>
            <person name="Euteneuer U."/>
            <person name="Pillet L."/>
            <person name="Moustafa A."/>
            <person name="Platzer M."/>
            <person name="Groth M."/>
            <person name="Szafranski K."/>
            <person name="Schliwa M."/>
        </authorList>
    </citation>
    <scope>NUCLEOTIDE SEQUENCE [LARGE SCALE GENOMIC DNA]</scope>
</reference>
<comment type="caution">
    <text evidence="1">The sequence shown here is derived from an EMBL/GenBank/DDBJ whole genome shotgun (WGS) entry which is preliminary data.</text>
</comment>
<evidence type="ECO:0000313" key="1">
    <source>
        <dbReference type="EMBL" id="ETO11697.1"/>
    </source>
</evidence>
<proteinExistence type="predicted"/>